<evidence type="ECO:0000313" key="2">
    <source>
        <dbReference type="EMBL" id="MCP9270682.1"/>
    </source>
</evidence>
<dbReference type="RefSeq" id="WP_255058264.1">
    <property type="nucleotide sequence ID" value="NZ_JANDBD010000001.1"/>
</dbReference>
<gene>
    <name evidence="2" type="ORF">NM203_00630</name>
</gene>
<name>A0ABT1LW35_9MYCO</name>
<feature type="transmembrane region" description="Helical" evidence="1">
    <location>
        <begin position="47"/>
        <end position="68"/>
    </location>
</feature>
<dbReference type="Pfam" id="PF10825">
    <property type="entry name" value="DUF2752"/>
    <property type="match status" value="1"/>
</dbReference>
<reference evidence="2 3" key="1">
    <citation type="submission" date="2022-06" db="EMBL/GenBank/DDBJ databases">
        <title>Mycolicibacterium sp. CAU 1645 isolated from seawater.</title>
        <authorList>
            <person name="Kim W."/>
        </authorList>
    </citation>
    <scope>NUCLEOTIDE SEQUENCE [LARGE SCALE GENOMIC DNA]</scope>
    <source>
        <strain evidence="2 3">CAU 1645</strain>
    </source>
</reference>
<proteinExistence type="predicted"/>
<feature type="transmembrane region" description="Helical" evidence="1">
    <location>
        <begin position="80"/>
        <end position="98"/>
    </location>
</feature>
<keyword evidence="1" id="KW-0472">Membrane</keyword>
<evidence type="ECO:0000256" key="1">
    <source>
        <dbReference type="SAM" id="Phobius"/>
    </source>
</evidence>
<evidence type="ECO:0000313" key="3">
    <source>
        <dbReference type="Proteomes" id="UP001651690"/>
    </source>
</evidence>
<sequence>MGDPTTPGGPLPVCPTKVLLGIDCPGCGSLRMLYSLLHGDIGDAARYNALGMVAVALLVWAFAAWTYGRIVGRRITSWQHYRWSAAIALALVGTWFVIRNIPLPPFTALYV</sequence>
<accession>A0ABT1LW35</accession>
<dbReference type="EMBL" id="JANDBD010000001">
    <property type="protein sequence ID" value="MCP9270682.1"/>
    <property type="molecule type" value="Genomic_DNA"/>
</dbReference>
<keyword evidence="1" id="KW-1133">Transmembrane helix</keyword>
<dbReference type="Proteomes" id="UP001651690">
    <property type="component" value="Unassembled WGS sequence"/>
</dbReference>
<dbReference type="InterPro" id="IPR021215">
    <property type="entry name" value="DUF2752"/>
</dbReference>
<keyword evidence="3" id="KW-1185">Reference proteome</keyword>
<organism evidence="2 3">
    <name type="scientific">Mycolicibacterium arenosum</name>
    <dbReference type="NCBI Taxonomy" id="2952157"/>
    <lineage>
        <taxon>Bacteria</taxon>
        <taxon>Bacillati</taxon>
        <taxon>Actinomycetota</taxon>
        <taxon>Actinomycetes</taxon>
        <taxon>Mycobacteriales</taxon>
        <taxon>Mycobacteriaceae</taxon>
        <taxon>Mycolicibacterium</taxon>
    </lineage>
</organism>
<keyword evidence="1" id="KW-0812">Transmembrane</keyword>
<protein>
    <submittedName>
        <fullName evidence="2">DUF2752 domain-containing protein</fullName>
    </submittedName>
</protein>
<comment type="caution">
    <text evidence="2">The sequence shown here is derived from an EMBL/GenBank/DDBJ whole genome shotgun (WGS) entry which is preliminary data.</text>
</comment>